<feature type="region of interest" description="Disordered" evidence="1">
    <location>
        <begin position="927"/>
        <end position="967"/>
    </location>
</feature>
<feature type="region of interest" description="Disordered" evidence="1">
    <location>
        <begin position="734"/>
        <end position="761"/>
    </location>
</feature>
<feature type="region of interest" description="Disordered" evidence="1">
    <location>
        <begin position="780"/>
        <end position="810"/>
    </location>
</feature>
<feature type="compositionally biased region" description="Polar residues" evidence="1">
    <location>
        <begin position="752"/>
        <end position="761"/>
    </location>
</feature>
<feature type="region of interest" description="Disordered" evidence="1">
    <location>
        <begin position="143"/>
        <end position="233"/>
    </location>
</feature>
<feature type="region of interest" description="Disordered" evidence="1">
    <location>
        <begin position="510"/>
        <end position="531"/>
    </location>
</feature>
<feature type="compositionally biased region" description="Polar residues" evidence="1">
    <location>
        <begin position="184"/>
        <end position="228"/>
    </location>
</feature>
<sequence length="1012" mass="110294">MNMITSSSASKSEIKSHIQCPSLDSTGYQKTVNCEPSQNLNFNYLHPLSHSQSSQVNQEIGYNLYTRDTAPLPRNIQNHNFRSTGHVAAISSEKNYQKPFNHGLNSINSSVTKDFNVGETSLENRRDSGERFSIQSNIFHDSCNQYPDHSSKNQHGNTNTVTSMSNFQGGGSSQLSSNNQGVQTQQSYVGSSNAQHGSKMSKNASLNASSGNQSYSGPSQSSNRQNHAMQPDKYSRVVSMKQDLPRSIAGPHYSMKLGGGNRVSDGADCTGLRHHSQESYQIVPSLAQSSQQVQTSNSSQNLAVFSSSNVFPHPNLSTHNRSYQGPIFSSYSSGSISNNAQTIYTNPTTAVPSNHAYLQGTNTSSAAHRGPNILSPNTLPKATPLHNSQLPVPGNHPPSSTGQMFSTIETLAHHNHDVIGNSNKNLNVNSGTNPAQHPSQLTSTNPPNGNFPGTNPPQSIIMSTNRKSAQNDGMPSFSMSSLSGYSQNAPLANVQNQHAIAKRLHSSGHNYNNLQTSIQNGPVNKSSSQYTPAPTNILSTTKQCDYPLASILTGLNDPILSGGSIGNGGNSTHLNKNTTMPGVADKSTGCREKAVDKQYSTNTEGNSFKTTDNSCTTDYLRSKENDRNSFIPIMEDVRLNSEFSNDLFSSLQVPTGGAHSDSISPTAAFLLAFPLVSTSKNTENPHEQDPAENNTSTPTTILQIGNIEPPNSELFHPLEFGKDLETSDYLGQVQDKCKRKESSSQEKHKKQGMSNAYPQTYNNYPGMSGDFSVTHYEQPWSENHNKSKPLVERKKSEKPPKQFNNSNTYEFCKQDKKKKNKISVNWMAAPDAADSFQKEVETSSFPAANLPFPMDIDGLPDLCTTKKSNSGIYSWSPNKSLLPLDNGLLIPSTLPTLVGDLALGTTTPSDPFSKRCDNKKSLEKHLEKTPNSQKSQNNFLSVSQLVDPKSKKHKIPDTKCKKQEKKKTVSFSKERTRVSLACIQTTCCLHSVGINTGTRITTAQRRSLAPKT</sequence>
<evidence type="ECO:0000313" key="3">
    <source>
        <dbReference type="Proteomes" id="UP000466442"/>
    </source>
</evidence>
<gene>
    <name evidence="2" type="ORF">GE061_015453</name>
</gene>
<feature type="compositionally biased region" description="Basic and acidic residues" evidence="1">
    <location>
        <begin position="735"/>
        <end position="746"/>
    </location>
</feature>
<dbReference type="AlphaFoldDB" id="A0A8S9XM70"/>
<dbReference type="EMBL" id="WIXP02000006">
    <property type="protein sequence ID" value="KAF6209704.1"/>
    <property type="molecule type" value="Genomic_DNA"/>
</dbReference>
<evidence type="ECO:0000256" key="1">
    <source>
        <dbReference type="SAM" id="MobiDB-lite"/>
    </source>
</evidence>
<proteinExistence type="predicted"/>
<feature type="compositionally biased region" description="Low complexity" evidence="1">
    <location>
        <begin position="444"/>
        <end position="457"/>
    </location>
</feature>
<dbReference type="OrthoDB" id="60033at2759"/>
<feature type="region of interest" description="Disordered" evidence="1">
    <location>
        <begin position="354"/>
        <end position="403"/>
    </location>
</feature>
<feature type="compositionally biased region" description="Polar residues" evidence="1">
    <location>
        <begin position="458"/>
        <end position="482"/>
    </location>
</feature>
<reference evidence="2" key="1">
    <citation type="journal article" date="2021" name="Mol. Ecol. Resour.">
        <title>Apolygus lucorum genome provides insights into omnivorousness and mesophyll feeding.</title>
        <authorList>
            <person name="Liu Y."/>
            <person name="Liu H."/>
            <person name="Wang H."/>
            <person name="Huang T."/>
            <person name="Liu B."/>
            <person name="Yang B."/>
            <person name="Yin L."/>
            <person name="Li B."/>
            <person name="Zhang Y."/>
            <person name="Zhang S."/>
            <person name="Jiang F."/>
            <person name="Zhang X."/>
            <person name="Ren Y."/>
            <person name="Wang B."/>
            <person name="Wang S."/>
            <person name="Lu Y."/>
            <person name="Wu K."/>
            <person name="Fan W."/>
            <person name="Wang G."/>
        </authorList>
    </citation>
    <scope>NUCLEOTIDE SEQUENCE</scope>
    <source>
        <strain evidence="2">12Hb</strain>
    </source>
</reference>
<protein>
    <submittedName>
        <fullName evidence="2">Uncharacterized protein</fullName>
    </submittedName>
</protein>
<organism evidence="2 3">
    <name type="scientific">Apolygus lucorum</name>
    <name type="common">Small green plant bug</name>
    <name type="synonym">Lygocoris lucorum</name>
    <dbReference type="NCBI Taxonomy" id="248454"/>
    <lineage>
        <taxon>Eukaryota</taxon>
        <taxon>Metazoa</taxon>
        <taxon>Ecdysozoa</taxon>
        <taxon>Arthropoda</taxon>
        <taxon>Hexapoda</taxon>
        <taxon>Insecta</taxon>
        <taxon>Pterygota</taxon>
        <taxon>Neoptera</taxon>
        <taxon>Paraneoptera</taxon>
        <taxon>Hemiptera</taxon>
        <taxon>Heteroptera</taxon>
        <taxon>Panheteroptera</taxon>
        <taxon>Cimicomorpha</taxon>
        <taxon>Miridae</taxon>
        <taxon>Mirini</taxon>
        <taxon>Apolygus</taxon>
    </lineage>
</organism>
<feature type="compositionally biased region" description="Polar residues" evidence="1">
    <location>
        <begin position="420"/>
        <end position="443"/>
    </location>
</feature>
<feature type="compositionally biased region" description="Polar residues" evidence="1">
    <location>
        <begin position="374"/>
        <end position="390"/>
    </location>
</feature>
<feature type="region of interest" description="Disordered" evidence="1">
    <location>
        <begin position="418"/>
        <end position="482"/>
    </location>
</feature>
<feature type="compositionally biased region" description="Polar residues" evidence="1">
    <location>
        <begin position="929"/>
        <end position="944"/>
    </location>
</feature>
<evidence type="ECO:0000313" key="2">
    <source>
        <dbReference type="EMBL" id="KAF6209704.1"/>
    </source>
</evidence>
<feature type="compositionally biased region" description="Low complexity" evidence="1">
    <location>
        <begin position="173"/>
        <end position="183"/>
    </location>
</feature>
<dbReference type="Proteomes" id="UP000466442">
    <property type="component" value="Unassembled WGS sequence"/>
</dbReference>
<keyword evidence="3" id="KW-1185">Reference proteome</keyword>
<feature type="compositionally biased region" description="Polar residues" evidence="1">
    <location>
        <begin position="143"/>
        <end position="164"/>
    </location>
</feature>
<comment type="caution">
    <text evidence="2">The sequence shown here is derived from an EMBL/GenBank/DDBJ whole genome shotgun (WGS) entry which is preliminary data.</text>
</comment>
<feature type="compositionally biased region" description="Basic and acidic residues" evidence="1">
    <location>
        <begin position="783"/>
        <end position="800"/>
    </location>
</feature>
<accession>A0A8S9XM70</accession>
<name>A0A8S9XM70_APOLU</name>